<gene>
    <name evidence="7" type="ORF">MNBD_BACTEROID07-742</name>
</gene>
<dbReference type="EMBL" id="UOET01000107">
    <property type="protein sequence ID" value="VAW27416.1"/>
    <property type="molecule type" value="Genomic_DNA"/>
</dbReference>
<dbReference type="NCBIfam" id="TIGR00543">
    <property type="entry name" value="isochor_syn"/>
    <property type="match status" value="1"/>
</dbReference>
<evidence type="ECO:0000256" key="5">
    <source>
        <dbReference type="ARBA" id="ARBA00041564"/>
    </source>
</evidence>
<reference evidence="7" key="1">
    <citation type="submission" date="2018-06" db="EMBL/GenBank/DDBJ databases">
        <authorList>
            <person name="Zhirakovskaya E."/>
        </authorList>
    </citation>
    <scope>NUCLEOTIDE SEQUENCE</scope>
</reference>
<dbReference type="Gene3D" id="3.60.120.10">
    <property type="entry name" value="Anthranilate synthase"/>
    <property type="match status" value="1"/>
</dbReference>
<comment type="similarity">
    <text evidence="2">Belongs to the isochorismate synthase family.</text>
</comment>
<dbReference type="Pfam" id="PF00425">
    <property type="entry name" value="Chorismate_bind"/>
    <property type="match status" value="1"/>
</dbReference>
<evidence type="ECO:0000256" key="4">
    <source>
        <dbReference type="ARBA" id="ARBA00023235"/>
    </source>
</evidence>
<dbReference type="AlphaFoldDB" id="A0A3B0V643"/>
<evidence type="ECO:0000256" key="1">
    <source>
        <dbReference type="ARBA" id="ARBA00000799"/>
    </source>
</evidence>
<dbReference type="EC" id="5.4.4.2" evidence="3"/>
<sequence length="367" mass="41991">MLIRQLLTKNLPFVVYCLPGEREPVFLVQTSQQVQQFPLEELEQQQGFVIATFDVYQTGKAYLIKTNLISHNTQEAKELSDKINLLPDKAFQLPEGNNFIISRKNYLRDVKKVVSRIKKGEAQKVVLSRVVEKSVPSEFNIDLFFDSLKQKYPTAFVYLFHLPGEGIWTGATPEILLKRNGNFYETMALAGTQKRTSDDKPLYWEEKEKKEQAFVTDFVEEQIRETGIKIYKKQPVETVLAGNLAHLCTRFHFPAGTLPGKTGRFVKALHPTPAVCGLPKEKAWQLISETEKHKRLFYTGFLGPWKMENTASLFVNLRCARFLKDKFELYVGGGLTAASSPQKEWQETEDKSATLLSVLEKMRNFAP</sequence>
<keyword evidence="4 7" id="KW-0413">Isomerase</keyword>
<comment type="catalytic activity">
    <reaction evidence="1">
        <text>chorismate = isochorismate</text>
        <dbReference type="Rhea" id="RHEA:18985"/>
        <dbReference type="ChEBI" id="CHEBI:29748"/>
        <dbReference type="ChEBI" id="CHEBI:29780"/>
        <dbReference type="EC" id="5.4.4.2"/>
    </reaction>
</comment>
<evidence type="ECO:0000256" key="3">
    <source>
        <dbReference type="ARBA" id="ARBA00012824"/>
    </source>
</evidence>
<evidence type="ECO:0000313" key="7">
    <source>
        <dbReference type="EMBL" id="VAW27416.1"/>
    </source>
</evidence>
<dbReference type="InterPro" id="IPR005801">
    <property type="entry name" value="ADC_synthase"/>
</dbReference>
<feature type="domain" description="Chorismate-utilising enzyme C-terminal" evidence="6">
    <location>
        <begin position="103"/>
        <end position="351"/>
    </location>
</feature>
<dbReference type="InterPro" id="IPR015890">
    <property type="entry name" value="Chorismate_C"/>
</dbReference>
<dbReference type="InterPro" id="IPR004561">
    <property type="entry name" value="IsoChor_synthase"/>
</dbReference>
<evidence type="ECO:0000256" key="2">
    <source>
        <dbReference type="ARBA" id="ARBA00005297"/>
    </source>
</evidence>
<dbReference type="SUPFAM" id="SSF56322">
    <property type="entry name" value="ADC synthase"/>
    <property type="match status" value="1"/>
</dbReference>
<dbReference type="PANTHER" id="PTHR42839:SF2">
    <property type="entry name" value="ISOCHORISMATE SYNTHASE ENTC"/>
    <property type="match status" value="1"/>
</dbReference>
<dbReference type="GO" id="GO:0008909">
    <property type="term" value="F:isochorismate synthase activity"/>
    <property type="evidence" value="ECO:0007669"/>
    <property type="project" value="UniProtKB-EC"/>
</dbReference>
<dbReference type="PANTHER" id="PTHR42839">
    <property type="entry name" value="ISOCHORISMATE SYNTHASE ENTC"/>
    <property type="match status" value="1"/>
</dbReference>
<name>A0A3B0V643_9ZZZZ</name>
<organism evidence="7">
    <name type="scientific">hydrothermal vent metagenome</name>
    <dbReference type="NCBI Taxonomy" id="652676"/>
    <lineage>
        <taxon>unclassified sequences</taxon>
        <taxon>metagenomes</taxon>
        <taxon>ecological metagenomes</taxon>
    </lineage>
</organism>
<protein>
    <recommendedName>
        <fullName evidence="3">isochorismate synthase</fullName>
        <ecNumber evidence="3">5.4.4.2</ecNumber>
    </recommendedName>
    <alternativeName>
        <fullName evidence="5">Isochorismate mutase</fullName>
    </alternativeName>
</protein>
<evidence type="ECO:0000259" key="6">
    <source>
        <dbReference type="Pfam" id="PF00425"/>
    </source>
</evidence>
<proteinExistence type="inferred from homology"/>
<accession>A0A3B0V643</accession>